<dbReference type="RefSeq" id="WP_034547403.1">
    <property type="nucleotide sequence ID" value="NZ_QEKV01000001.1"/>
</dbReference>
<dbReference type="Pfam" id="PF03186">
    <property type="entry name" value="CobD_Cbib"/>
    <property type="match status" value="1"/>
</dbReference>
<comment type="pathway">
    <text evidence="2 9">Cofactor biosynthesis; adenosylcobalamin biosynthesis.</text>
</comment>
<evidence type="ECO:0000256" key="7">
    <source>
        <dbReference type="ARBA" id="ARBA00022989"/>
    </source>
</evidence>
<dbReference type="Proteomes" id="UP000245793">
    <property type="component" value="Unassembled WGS sequence"/>
</dbReference>
<comment type="similarity">
    <text evidence="3 9">Belongs to the CobD/CbiB family.</text>
</comment>
<feature type="transmembrane region" description="Helical" evidence="9">
    <location>
        <begin position="50"/>
        <end position="72"/>
    </location>
</feature>
<keyword evidence="11" id="KW-1185">Reference proteome</keyword>
<dbReference type="HAMAP" id="MF_00024">
    <property type="entry name" value="CobD_CbiB"/>
    <property type="match status" value="1"/>
</dbReference>
<keyword evidence="4 9" id="KW-1003">Cell membrane</keyword>
<dbReference type="EMBL" id="QEKV01000001">
    <property type="protein sequence ID" value="PVY95605.1"/>
    <property type="molecule type" value="Genomic_DNA"/>
</dbReference>
<evidence type="ECO:0000256" key="4">
    <source>
        <dbReference type="ARBA" id="ARBA00022475"/>
    </source>
</evidence>
<feature type="transmembrane region" description="Helical" evidence="9">
    <location>
        <begin position="292"/>
        <end position="314"/>
    </location>
</feature>
<organism evidence="10 11">
    <name type="scientific">Ezakiella coagulans</name>
    <dbReference type="NCBI Taxonomy" id="46507"/>
    <lineage>
        <taxon>Bacteria</taxon>
        <taxon>Bacillati</taxon>
        <taxon>Bacillota</taxon>
        <taxon>Tissierellia</taxon>
        <taxon>Ezakiella</taxon>
    </lineage>
</organism>
<comment type="function">
    <text evidence="9">Converts cobyric acid to cobinamide by the addition of aminopropanol on the F carboxylic group.</text>
</comment>
<evidence type="ECO:0000256" key="1">
    <source>
        <dbReference type="ARBA" id="ARBA00004651"/>
    </source>
</evidence>
<evidence type="ECO:0000256" key="2">
    <source>
        <dbReference type="ARBA" id="ARBA00004953"/>
    </source>
</evidence>
<evidence type="ECO:0000313" key="10">
    <source>
        <dbReference type="EMBL" id="PVY95605.1"/>
    </source>
</evidence>
<gene>
    <name evidence="9" type="primary">cobD</name>
    <name evidence="10" type="ORF">C7381_101131</name>
</gene>
<dbReference type="NCBIfam" id="TIGR00380">
    <property type="entry name" value="cobal_cbiB"/>
    <property type="match status" value="1"/>
</dbReference>
<comment type="subcellular location">
    <subcellularLocation>
        <location evidence="1 9">Cell membrane</location>
        <topology evidence="1 9">Multi-pass membrane protein</topology>
    </subcellularLocation>
</comment>
<evidence type="ECO:0000313" key="11">
    <source>
        <dbReference type="Proteomes" id="UP000245793"/>
    </source>
</evidence>
<comment type="caution">
    <text evidence="9">Lacks conserved residue(s) required for the propagation of feature annotation.</text>
</comment>
<proteinExistence type="inferred from homology"/>
<evidence type="ECO:0000256" key="3">
    <source>
        <dbReference type="ARBA" id="ARBA00006263"/>
    </source>
</evidence>
<reference evidence="10 11" key="1">
    <citation type="submission" date="2018-04" db="EMBL/GenBank/DDBJ databases">
        <title>Genomic Encyclopedia of Type Strains, Phase IV (KMG-IV): sequencing the most valuable type-strain genomes for metagenomic binning, comparative biology and taxonomic classification.</title>
        <authorList>
            <person name="Goeker M."/>
        </authorList>
    </citation>
    <scope>NUCLEOTIDE SEQUENCE [LARGE SCALE GENOMIC DNA]</scope>
    <source>
        <strain evidence="10 11">DSM 20705</strain>
    </source>
</reference>
<dbReference type="GO" id="GO:0009236">
    <property type="term" value="P:cobalamin biosynthetic process"/>
    <property type="evidence" value="ECO:0007669"/>
    <property type="project" value="UniProtKB-UniRule"/>
</dbReference>
<dbReference type="AlphaFoldDB" id="A0A2U1E6T0"/>
<dbReference type="PANTHER" id="PTHR34308">
    <property type="entry name" value="COBALAMIN BIOSYNTHESIS PROTEIN CBIB"/>
    <property type="match status" value="1"/>
</dbReference>
<comment type="caution">
    <text evidence="10">The sequence shown here is derived from an EMBL/GenBank/DDBJ whole genome shotgun (WGS) entry which is preliminary data.</text>
</comment>
<dbReference type="UniPathway" id="UPA00148"/>
<evidence type="ECO:0000256" key="9">
    <source>
        <dbReference type="HAMAP-Rule" id="MF_00024"/>
    </source>
</evidence>
<dbReference type="GO" id="GO:0005886">
    <property type="term" value="C:plasma membrane"/>
    <property type="evidence" value="ECO:0007669"/>
    <property type="project" value="UniProtKB-SubCell"/>
</dbReference>
<sequence length="316" mass="35003">MIKIVLAALLIDLLIGDPVYPFHPIRLMGKLISFEEKKFLKEDMSDYEKFVAGSAVVVFNLIFSYLITYFIIKIIPAGIFRTLFKIYVVYSCISLKELSKCARKVREKLEVSIVDARHELSMIVGRDTENLTEKQIVMATVETVAENASDGVFSPLIFAFLFGPAGAIMMKMANTMDSMIGYDDSKYLYFGKTAALTDDVINFIPARLTAIFFILAGAVLDLNTQNGVEVTIRDSKKHASLNAGFPESAMAGLLGVKLLGPSTYHGVLSDKPFIGNDLREINRDDIFLANRVMYVATALLTAAMSILLYSPLYVAL</sequence>
<dbReference type="PANTHER" id="PTHR34308:SF1">
    <property type="entry name" value="COBALAMIN BIOSYNTHESIS PROTEIN CBIB"/>
    <property type="match status" value="1"/>
</dbReference>
<dbReference type="GO" id="GO:0048472">
    <property type="term" value="F:threonine-phosphate decarboxylase activity"/>
    <property type="evidence" value="ECO:0007669"/>
    <property type="project" value="InterPro"/>
</dbReference>
<accession>A0A2U1E6T0</accession>
<evidence type="ECO:0000256" key="5">
    <source>
        <dbReference type="ARBA" id="ARBA00022573"/>
    </source>
</evidence>
<dbReference type="InterPro" id="IPR004485">
    <property type="entry name" value="Cobalamin_biosynth_CobD/CbiB"/>
</dbReference>
<name>A0A2U1E6T0_9FIRM</name>
<evidence type="ECO:0000256" key="6">
    <source>
        <dbReference type="ARBA" id="ARBA00022692"/>
    </source>
</evidence>
<evidence type="ECO:0000256" key="8">
    <source>
        <dbReference type="ARBA" id="ARBA00023136"/>
    </source>
</evidence>
<keyword evidence="7 9" id="KW-1133">Transmembrane helix</keyword>
<dbReference type="GO" id="GO:0015420">
    <property type="term" value="F:ABC-type vitamin B12 transporter activity"/>
    <property type="evidence" value="ECO:0007669"/>
    <property type="project" value="UniProtKB-UniRule"/>
</dbReference>
<keyword evidence="6 9" id="KW-0812">Transmembrane</keyword>
<keyword evidence="8 9" id="KW-0472">Membrane</keyword>
<keyword evidence="5 9" id="KW-0169">Cobalamin biosynthesis</keyword>
<protein>
    <recommendedName>
        <fullName evidence="9">Cobalamin biosynthesis protein CobD</fullName>
    </recommendedName>
</protein>